<evidence type="ECO:0000313" key="2">
    <source>
        <dbReference type="EMBL" id="AZZ55797.1"/>
    </source>
</evidence>
<gene>
    <name evidence="2" type="ORF">C7V51_07840</name>
</gene>
<proteinExistence type="predicted"/>
<feature type="region of interest" description="Disordered" evidence="1">
    <location>
        <begin position="23"/>
        <end position="82"/>
    </location>
</feature>
<evidence type="ECO:0000313" key="3">
    <source>
        <dbReference type="Proteomes" id="UP000283946"/>
    </source>
</evidence>
<evidence type="ECO:0000256" key="1">
    <source>
        <dbReference type="SAM" id="MobiDB-lite"/>
    </source>
</evidence>
<sequence>MRGQFADPVDAGVGDAVGVLPVGQAQDDDLARMPVHEPDRGRPAVRSDDQVAHPRAGNPPIRRLLGPVIDGHPAHEAPAGALPERPTALAAGLFRAQEDALADEARSIP</sequence>
<dbReference type="Proteomes" id="UP000283946">
    <property type="component" value="Chromosome"/>
</dbReference>
<reference evidence="2 3" key="1">
    <citation type="submission" date="2018-03" db="EMBL/GenBank/DDBJ databases">
        <title>Bacteriophage NCPPB3778 and a type I-E CRISPR drive the evolution of the US Biological Select Agent, Rathayibacter toxicus.</title>
        <authorList>
            <person name="Davis E.W.II."/>
            <person name="Tabima J.F."/>
            <person name="Weisberg A.J."/>
            <person name="Dantas Lopes L."/>
            <person name="Wiseman M.S."/>
            <person name="Wiseman M.S."/>
            <person name="Pupko T."/>
            <person name="Belcher M.S."/>
            <person name="Sechler A.J."/>
            <person name="Tancos M.A."/>
            <person name="Schroeder B.K."/>
            <person name="Murray T.D."/>
            <person name="Luster D.G."/>
            <person name="Schneider W.L."/>
            <person name="Rogers E."/>
            <person name="Andreote F.D."/>
            <person name="Grunwald N.J."/>
            <person name="Putnam M.L."/>
            <person name="Chang J.H."/>
        </authorList>
    </citation>
    <scope>NUCLEOTIDE SEQUENCE [LARGE SCALE GENOMIC DNA]</scope>
    <source>
        <strain evidence="2 3">NCCPB 2253</strain>
    </source>
</reference>
<dbReference type="AlphaFoldDB" id="A0AAD1EM72"/>
<name>A0AAD1EM72_9MICO</name>
<accession>A0AAD1EM72</accession>
<feature type="compositionally biased region" description="Basic and acidic residues" evidence="1">
    <location>
        <begin position="29"/>
        <end position="52"/>
    </location>
</feature>
<dbReference type="KEGG" id="ria:C7V51_07840"/>
<organism evidence="2 3">
    <name type="scientific">Rathayibacter iranicus</name>
    <dbReference type="NCBI Taxonomy" id="59737"/>
    <lineage>
        <taxon>Bacteria</taxon>
        <taxon>Bacillati</taxon>
        <taxon>Actinomycetota</taxon>
        <taxon>Actinomycetes</taxon>
        <taxon>Micrococcales</taxon>
        <taxon>Microbacteriaceae</taxon>
        <taxon>Rathayibacter</taxon>
    </lineage>
</organism>
<dbReference type="EMBL" id="CP028130">
    <property type="protein sequence ID" value="AZZ55797.1"/>
    <property type="molecule type" value="Genomic_DNA"/>
</dbReference>
<protein>
    <submittedName>
        <fullName evidence="2">Uncharacterized protein</fullName>
    </submittedName>
</protein>